<feature type="transmembrane region" description="Helical" evidence="2">
    <location>
        <begin position="305"/>
        <end position="327"/>
    </location>
</feature>
<dbReference type="GO" id="GO:0015297">
    <property type="term" value="F:antiporter activity"/>
    <property type="evidence" value="ECO:0007669"/>
    <property type="project" value="InterPro"/>
</dbReference>
<feature type="transmembrane region" description="Helical" evidence="2">
    <location>
        <begin position="204"/>
        <end position="222"/>
    </location>
</feature>
<dbReference type="EMBL" id="CP003742">
    <property type="protein sequence ID" value="AGI70876.1"/>
    <property type="molecule type" value="Genomic_DNA"/>
</dbReference>
<protein>
    <submittedName>
        <fullName evidence="3">Multidrug resistance protein</fullName>
    </submittedName>
</protein>
<feature type="transmembrane region" description="Helical" evidence="2">
    <location>
        <begin position="531"/>
        <end position="548"/>
    </location>
</feature>
<organism evidence="3 4">
    <name type="scientific">Octadecabacter arcticus 238</name>
    <dbReference type="NCBI Taxonomy" id="391616"/>
    <lineage>
        <taxon>Bacteria</taxon>
        <taxon>Pseudomonadati</taxon>
        <taxon>Pseudomonadota</taxon>
        <taxon>Alphaproteobacteria</taxon>
        <taxon>Rhodobacterales</taxon>
        <taxon>Roseobacteraceae</taxon>
        <taxon>Octadecabacter</taxon>
    </lineage>
</organism>
<dbReference type="eggNOG" id="COG0534">
    <property type="taxonomic scope" value="Bacteria"/>
</dbReference>
<evidence type="ECO:0000313" key="3">
    <source>
        <dbReference type="EMBL" id="AGI70876.1"/>
    </source>
</evidence>
<feature type="transmembrane region" description="Helical" evidence="2">
    <location>
        <begin position="242"/>
        <end position="260"/>
    </location>
</feature>
<dbReference type="GO" id="GO:0005886">
    <property type="term" value="C:plasma membrane"/>
    <property type="evidence" value="ECO:0007669"/>
    <property type="project" value="TreeGrafter"/>
</dbReference>
<keyword evidence="2" id="KW-0812">Transmembrane</keyword>
<dbReference type="Proteomes" id="UP000004688">
    <property type="component" value="Chromosome"/>
</dbReference>
<dbReference type="InterPro" id="IPR050222">
    <property type="entry name" value="MATE_MdtK"/>
</dbReference>
<feature type="transmembrane region" description="Helical" evidence="2">
    <location>
        <begin position="467"/>
        <end position="493"/>
    </location>
</feature>
<keyword evidence="1" id="KW-0813">Transport</keyword>
<feature type="transmembrane region" description="Helical" evidence="2">
    <location>
        <begin position="505"/>
        <end position="525"/>
    </location>
</feature>
<evidence type="ECO:0000313" key="4">
    <source>
        <dbReference type="Proteomes" id="UP000004688"/>
    </source>
</evidence>
<name>M9RKI9_9RHOB</name>
<feature type="transmembrane region" description="Helical" evidence="2">
    <location>
        <begin position="272"/>
        <end position="293"/>
    </location>
</feature>
<feature type="transmembrane region" description="Helical" evidence="2">
    <location>
        <begin position="383"/>
        <end position="406"/>
    </location>
</feature>
<dbReference type="NCBIfam" id="TIGR00797">
    <property type="entry name" value="matE"/>
    <property type="match status" value="1"/>
</dbReference>
<dbReference type="GO" id="GO:0042910">
    <property type="term" value="F:xenobiotic transmembrane transporter activity"/>
    <property type="evidence" value="ECO:0007669"/>
    <property type="project" value="InterPro"/>
</dbReference>
<evidence type="ECO:0000256" key="2">
    <source>
        <dbReference type="SAM" id="Phobius"/>
    </source>
</evidence>
<dbReference type="Pfam" id="PF01554">
    <property type="entry name" value="MatE"/>
    <property type="match status" value="2"/>
</dbReference>
<dbReference type="CDD" id="cd13131">
    <property type="entry name" value="MATE_NorM_like"/>
    <property type="match status" value="1"/>
</dbReference>
<feature type="transmembrane region" description="Helical" evidence="2">
    <location>
        <begin position="427"/>
        <end position="447"/>
    </location>
</feature>
<keyword evidence="2" id="KW-0472">Membrane</keyword>
<dbReference type="KEGG" id="oar:OA238_c06490"/>
<dbReference type="STRING" id="391616.OA238_c06490"/>
<proteinExistence type="predicted"/>
<keyword evidence="4" id="KW-1185">Reference proteome</keyword>
<dbReference type="HOGENOM" id="CLU_012893_6_3_5"/>
<keyword evidence="2" id="KW-1133">Transmembrane helix</keyword>
<sequence length="566" mass="61729">MHRPHHVQMRGVGRFILRKPHVTVRAKQFCRNRATCERAKSRRHFFKQRFGGVAQFGVVVGFMGVKPIARVVQGKVAQKRFGVRDECAEHDDPYTDGLWLDPRKVWAYANQMSTQMSYSTHTKRLLKLGLPLVGANVAGFSIHMTDTIMLGWYSVTSLAAATVATGVWFITFIIGAGFGRAVTPMVAEAVEMGDETRARRVTRMALWLSAIYAVLLIVPFMYGEAVLLAMGQEASVATQGGFYLRIAVLGMFPAMGAQVMRSYLGAMELTAIQLWITLVALAANGLVNYALIFGNLGAPELGIEGAAIASVVIQILQMIALMLYVQWKKPEAELFLRIWKSDNEAMGQVFRLGLPIGLTSFAEGGLFVGSSVMMGWIGEIELAAHGIAMQLTAFMFMFHVGMSEAATIRASRQFGARDEVELRRGAFAAYGVSLSFGVIVVILYLAMPGVFVGLFLDPGDPARDAVLALGVVLVMLSALFQFVDAAQIVALSVLRGVQDTRVPMWLAIVSYWVIGIPASYVMAFTFDWGPVGLWLGLTVGLGVAAALLSQRFWARSVHIARVGVAS</sequence>
<feature type="transmembrane region" description="Helical" evidence="2">
    <location>
        <begin position="125"/>
        <end position="144"/>
    </location>
</feature>
<feature type="transmembrane region" description="Helical" evidence="2">
    <location>
        <begin position="150"/>
        <end position="183"/>
    </location>
</feature>
<accession>M9RKI9</accession>
<evidence type="ECO:0000256" key="1">
    <source>
        <dbReference type="ARBA" id="ARBA00022448"/>
    </source>
</evidence>
<feature type="transmembrane region" description="Helical" evidence="2">
    <location>
        <begin position="348"/>
        <end position="377"/>
    </location>
</feature>
<dbReference type="PANTHER" id="PTHR43298:SF2">
    <property type="entry name" value="FMN_FAD EXPORTER YEEO-RELATED"/>
    <property type="match status" value="1"/>
</dbReference>
<dbReference type="PANTHER" id="PTHR43298">
    <property type="entry name" value="MULTIDRUG RESISTANCE PROTEIN NORM-RELATED"/>
    <property type="match status" value="1"/>
</dbReference>
<dbReference type="AlphaFoldDB" id="M9RKI9"/>
<gene>
    <name evidence="3" type="primary">norM</name>
    <name evidence="3" type="ORF">OA238_c06490</name>
</gene>
<dbReference type="InterPro" id="IPR002528">
    <property type="entry name" value="MATE_fam"/>
</dbReference>
<reference evidence="3 4" key="1">
    <citation type="journal article" date="2013" name="PLoS ONE">
        <title>Poles Apart: Arctic and Antarctic Octadecabacter strains Share High Genome Plasticity and a New Type of Xanthorhodopsin.</title>
        <authorList>
            <person name="Vollmers J."/>
            <person name="Voget S."/>
            <person name="Dietrich S."/>
            <person name="Gollnow K."/>
            <person name="Smits M."/>
            <person name="Meyer K."/>
            <person name="Brinkhoff T."/>
            <person name="Simon M."/>
            <person name="Daniel R."/>
        </authorList>
    </citation>
    <scope>NUCLEOTIDE SEQUENCE [LARGE SCALE GENOMIC DNA]</scope>
    <source>
        <strain evidence="3 4">238</strain>
    </source>
</reference>